<keyword evidence="2" id="KW-1003">Cell membrane</keyword>
<evidence type="ECO:0000256" key="4">
    <source>
        <dbReference type="ARBA" id="ARBA00022989"/>
    </source>
</evidence>
<dbReference type="Proteomes" id="UP000264141">
    <property type="component" value="Unassembled WGS sequence"/>
</dbReference>
<organism evidence="7 8">
    <name type="scientific">Anaerolinea thermolimosa</name>
    <dbReference type="NCBI Taxonomy" id="229919"/>
    <lineage>
        <taxon>Bacteria</taxon>
        <taxon>Bacillati</taxon>
        <taxon>Chloroflexota</taxon>
        <taxon>Anaerolineae</taxon>
        <taxon>Anaerolineales</taxon>
        <taxon>Anaerolineaceae</taxon>
        <taxon>Anaerolinea</taxon>
    </lineage>
</organism>
<dbReference type="InterPro" id="IPR001851">
    <property type="entry name" value="ABC_transp_permease"/>
</dbReference>
<dbReference type="Pfam" id="PF02653">
    <property type="entry name" value="BPD_transp_2"/>
    <property type="match status" value="1"/>
</dbReference>
<evidence type="ECO:0000313" key="8">
    <source>
        <dbReference type="Proteomes" id="UP000264141"/>
    </source>
</evidence>
<dbReference type="STRING" id="229919.GCA_001050195_00193"/>
<dbReference type="CDD" id="cd06579">
    <property type="entry name" value="TM_PBP1_transp_AraH_like"/>
    <property type="match status" value="1"/>
</dbReference>
<protein>
    <submittedName>
        <fullName evidence="7">ABC transporter permease</fullName>
    </submittedName>
</protein>
<evidence type="ECO:0000313" key="7">
    <source>
        <dbReference type="EMBL" id="HCE18273.1"/>
    </source>
</evidence>
<dbReference type="GO" id="GO:0005886">
    <property type="term" value="C:plasma membrane"/>
    <property type="evidence" value="ECO:0007669"/>
    <property type="project" value="UniProtKB-SubCell"/>
</dbReference>
<feature type="transmembrane region" description="Helical" evidence="6">
    <location>
        <begin position="184"/>
        <end position="202"/>
    </location>
</feature>
<reference evidence="7 8" key="1">
    <citation type="journal article" date="2018" name="Nat. Biotechnol.">
        <title>A standardized bacterial taxonomy based on genome phylogeny substantially revises the tree of life.</title>
        <authorList>
            <person name="Parks D.H."/>
            <person name="Chuvochina M."/>
            <person name="Waite D.W."/>
            <person name="Rinke C."/>
            <person name="Skarshewski A."/>
            <person name="Chaumeil P.A."/>
            <person name="Hugenholtz P."/>
        </authorList>
    </citation>
    <scope>NUCLEOTIDE SEQUENCE [LARGE SCALE GENOMIC DNA]</scope>
    <source>
        <strain evidence="7">UBA8781</strain>
    </source>
</reference>
<evidence type="ECO:0000256" key="2">
    <source>
        <dbReference type="ARBA" id="ARBA00022475"/>
    </source>
</evidence>
<feature type="transmembrane region" description="Helical" evidence="6">
    <location>
        <begin position="147"/>
        <end position="172"/>
    </location>
</feature>
<keyword evidence="5 6" id="KW-0472">Membrane</keyword>
<comment type="subcellular location">
    <subcellularLocation>
        <location evidence="1">Cell membrane</location>
        <topology evidence="1">Multi-pass membrane protein</topology>
    </subcellularLocation>
</comment>
<feature type="transmembrane region" description="Helical" evidence="6">
    <location>
        <begin position="27"/>
        <end position="46"/>
    </location>
</feature>
<feature type="transmembrane region" description="Helical" evidence="6">
    <location>
        <begin position="58"/>
        <end position="79"/>
    </location>
</feature>
<dbReference type="AlphaFoldDB" id="A0A3D1JIE8"/>
<dbReference type="PANTHER" id="PTHR32196">
    <property type="entry name" value="ABC TRANSPORTER PERMEASE PROTEIN YPHD-RELATED-RELATED"/>
    <property type="match status" value="1"/>
</dbReference>
<dbReference type="GO" id="GO:0022857">
    <property type="term" value="F:transmembrane transporter activity"/>
    <property type="evidence" value="ECO:0007669"/>
    <property type="project" value="InterPro"/>
</dbReference>
<dbReference type="EMBL" id="DPBP01000041">
    <property type="protein sequence ID" value="HCE18273.1"/>
    <property type="molecule type" value="Genomic_DNA"/>
</dbReference>
<feature type="transmembrane region" description="Helical" evidence="6">
    <location>
        <begin position="233"/>
        <end position="250"/>
    </location>
</feature>
<feature type="transmembrane region" description="Helical" evidence="6">
    <location>
        <begin position="109"/>
        <end position="135"/>
    </location>
</feature>
<feature type="transmembrane region" description="Helical" evidence="6">
    <location>
        <begin position="86"/>
        <end position="103"/>
    </location>
</feature>
<dbReference type="RefSeq" id="WP_084001072.1">
    <property type="nucleotide sequence ID" value="NZ_DF967965.1"/>
</dbReference>
<evidence type="ECO:0000256" key="3">
    <source>
        <dbReference type="ARBA" id="ARBA00022692"/>
    </source>
</evidence>
<feature type="transmembrane region" description="Helical" evidence="6">
    <location>
        <begin position="312"/>
        <end position="332"/>
    </location>
</feature>
<keyword evidence="3 6" id="KW-0812">Transmembrane</keyword>
<evidence type="ECO:0000256" key="6">
    <source>
        <dbReference type="SAM" id="Phobius"/>
    </source>
</evidence>
<evidence type="ECO:0000256" key="5">
    <source>
        <dbReference type="ARBA" id="ARBA00023136"/>
    </source>
</evidence>
<dbReference type="OrthoDB" id="9813906at2"/>
<keyword evidence="4 6" id="KW-1133">Transmembrane helix</keyword>
<evidence type="ECO:0000256" key="1">
    <source>
        <dbReference type="ARBA" id="ARBA00004651"/>
    </source>
</evidence>
<sequence length="339" mass="36078">MNSNSVKAELPSRTTLWSAVTRLLRRYGLQIGIVFVGIFVWLLFLIGSPRTFLSFPIYSSFMSTTPFFALMALPLTLVIIAAEIDLSFPSIMAFGMTAFALVLTRTGNVALAFVACLLAGLFAGWLNGIIVVRVGIPSLVATLGTQFFWRGVVLVVTAGNGIGLTSTIGTVFHEGVAGRIGGLVPAQMIWTVAAAVVLWFVLNRHRFGAHVYLVGDNVESARLMGVNVERTKITVFALMGLFAAFAGFVVSEEVLYFWPTLGEGYLLNTLASVFLGGTSVFGGTGTIFGTFVASFIIGAINAGIVAAGLTGFWTNVIYGLIVVVSVSLQAVLSRKLAHS</sequence>
<name>A0A3D1JIE8_9CHLR</name>
<accession>A0A3D1JIE8</accession>
<gene>
    <name evidence="7" type="ORF">DEQ80_10475</name>
</gene>
<comment type="caution">
    <text evidence="7">The sequence shown here is derived from an EMBL/GenBank/DDBJ whole genome shotgun (WGS) entry which is preliminary data.</text>
</comment>
<proteinExistence type="predicted"/>